<organism evidence="4 5">
    <name type="scientific">Sphingomonas montanisoli</name>
    <dbReference type="NCBI Taxonomy" id="2606412"/>
    <lineage>
        <taxon>Bacteria</taxon>
        <taxon>Pseudomonadati</taxon>
        <taxon>Pseudomonadota</taxon>
        <taxon>Alphaproteobacteria</taxon>
        <taxon>Sphingomonadales</taxon>
        <taxon>Sphingomonadaceae</taxon>
        <taxon>Sphingomonas</taxon>
    </lineage>
</organism>
<evidence type="ECO:0000256" key="2">
    <source>
        <dbReference type="ARBA" id="ARBA00023235"/>
    </source>
</evidence>
<name>A0A5D9C825_9SPHN</name>
<dbReference type="InterPro" id="IPR036979">
    <property type="entry name" value="CM_dom_sf"/>
</dbReference>
<dbReference type="GO" id="GO:0004106">
    <property type="term" value="F:chorismate mutase activity"/>
    <property type="evidence" value="ECO:0007669"/>
    <property type="project" value="UniProtKB-EC"/>
</dbReference>
<dbReference type="RefSeq" id="WP_149521619.1">
    <property type="nucleotide sequence ID" value="NZ_VTOU01000002.1"/>
</dbReference>
<dbReference type="InterPro" id="IPR002701">
    <property type="entry name" value="CM_II_prokaryot"/>
</dbReference>
<dbReference type="GO" id="GO:0046417">
    <property type="term" value="P:chorismate metabolic process"/>
    <property type="evidence" value="ECO:0007669"/>
    <property type="project" value="InterPro"/>
</dbReference>
<comment type="caution">
    <text evidence="4">The sequence shown here is derived from an EMBL/GenBank/DDBJ whole genome shotgun (WGS) entry which is preliminary data.</text>
</comment>
<reference evidence="4 5" key="1">
    <citation type="submission" date="2019-08" db="EMBL/GenBank/DDBJ databases">
        <authorList>
            <person name="Wang G."/>
            <person name="Xu Z."/>
        </authorList>
    </citation>
    <scope>NUCLEOTIDE SEQUENCE [LARGE SCALE GENOMIC DNA]</scope>
    <source>
        <strain evidence="4 5">ZX</strain>
    </source>
</reference>
<evidence type="ECO:0000259" key="3">
    <source>
        <dbReference type="PROSITE" id="PS51168"/>
    </source>
</evidence>
<gene>
    <name evidence="4" type="ORF">FYJ91_07380</name>
</gene>
<protein>
    <recommendedName>
        <fullName evidence="1">chorismate mutase</fullName>
        <ecNumber evidence="1">5.4.99.5</ecNumber>
    </recommendedName>
</protein>
<dbReference type="PROSITE" id="PS51168">
    <property type="entry name" value="CHORISMATE_MUT_2"/>
    <property type="match status" value="1"/>
</dbReference>
<evidence type="ECO:0000313" key="4">
    <source>
        <dbReference type="EMBL" id="TZG27407.1"/>
    </source>
</evidence>
<dbReference type="Gene3D" id="1.20.59.10">
    <property type="entry name" value="Chorismate mutase"/>
    <property type="match status" value="1"/>
</dbReference>
<evidence type="ECO:0000313" key="5">
    <source>
        <dbReference type="Proteomes" id="UP000322077"/>
    </source>
</evidence>
<dbReference type="InterPro" id="IPR036263">
    <property type="entry name" value="Chorismate_II_sf"/>
</dbReference>
<dbReference type="SUPFAM" id="SSF48600">
    <property type="entry name" value="Chorismate mutase II"/>
    <property type="match status" value="1"/>
</dbReference>
<dbReference type="Pfam" id="PF01817">
    <property type="entry name" value="CM_2"/>
    <property type="match status" value="1"/>
</dbReference>
<feature type="domain" description="Chorismate mutase" evidence="3">
    <location>
        <begin position="14"/>
        <end position="104"/>
    </location>
</feature>
<proteinExistence type="predicted"/>
<dbReference type="GO" id="GO:0009697">
    <property type="term" value="P:salicylic acid biosynthetic process"/>
    <property type="evidence" value="ECO:0007669"/>
    <property type="project" value="TreeGrafter"/>
</dbReference>
<dbReference type="EC" id="5.4.99.5" evidence="1"/>
<accession>A0A5D9C825</accession>
<dbReference type="Proteomes" id="UP000322077">
    <property type="component" value="Unassembled WGS sequence"/>
</dbReference>
<dbReference type="InterPro" id="IPR051331">
    <property type="entry name" value="Chorismate_mutase-related"/>
</dbReference>
<dbReference type="EMBL" id="VTOU01000002">
    <property type="protein sequence ID" value="TZG27407.1"/>
    <property type="molecule type" value="Genomic_DNA"/>
</dbReference>
<sequence>MTQETPAKPDIVPAADCTQMSEVRAAIDSLDTLIVSLLGERMRYIEAAARIKPDRGAVRDEVRKAAVIAHAVKVANDRGFPPKLAYQLYDMLVEGSIAHEFEVYDTTREG</sequence>
<dbReference type="SMART" id="SM00830">
    <property type="entry name" value="CM_2"/>
    <property type="match status" value="1"/>
</dbReference>
<evidence type="ECO:0000256" key="1">
    <source>
        <dbReference type="ARBA" id="ARBA00012404"/>
    </source>
</evidence>
<keyword evidence="2" id="KW-0413">Isomerase</keyword>
<dbReference type="PANTHER" id="PTHR38041">
    <property type="entry name" value="CHORISMATE MUTASE"/>
    <property type="match status" value="1"/>
</dbReference>
<keyword evidence="5" id="KW-1185">Reference proteome</keyword>
<dbReference type="AlphaFoldDB" id="A0A5D9C825"/>
<dbReference type="PANTHER" id="PTHR38041:SF1">
    <property type="entry name" value="CHORISMATE MUTASE"/>
    <property type="match status" value="1"/>
</dbReference>